<keyword evidence="2 4" id="KW-0378">Hydrolase</keyword>
<comment type="catalytic activity">
    <reaction evidence="4">
        <text>dTTP + H2O = dTMP + diphosphate + H(+)</text>
        <dbReference type="Rhea" id="RHEA:28534"/>
        <dbReference type="ChEBI" id="CHEBI:15377"/>
        <dbReference type="ChEBI" id="CHEBI:15378"/>
        <dbReference type="ChEBI" id="CHEBI:33019"/>
        <dbReference type="ChEBI" id="CHEBI:37568"/>
        <dbReference type="ChEBI" id="CHEBI:63528"/>
        <dbReference type="EC" id="3.6.1.9"/>
    </reaction>
</comment>
<keyword evidence="6" id="KW-1185">Reference proteome</keyword>
<feature type="site" description="Important for substrate specificity" evidence="4">
    <location>
        <position position="14"/>
    </location>
</feature>
<gene>
    <name evidence="5" type="ORF">ACFOOR_14045</name>
</gene>
<evidence type="ECO:0000313" key="5">
    <source>
        <dbReference type="EMBL" id="MFC2927227.1"/>
    </source>
</evidence>
<dbReference type="GO" id="GO:0016787">
    <property type="term" value="F:hydrolase activity"/>
    <property type="evidence" value="ECO:0007669"/>
    <property type="project" value="UniProtKB-KW"/>
</dbReference>
<dbReference type="InterPro" id="IPR003697">
    <property type="entry name" value="Maf-like"/>
</dbReference>
<feature type="site" description="Important for substrate specificity" evidence="4">
    <location>
        <position position="154"/>
    </location>
</feature>
<dbReference type="PIRSF" id="PIRSF006305">
    <property type="entry name" value="Maf"/>
    <property type="match status" value="1"/>
</dbReference>
<comment type="function">
    <text evidence="4">Nucleoside triphosphate pyrophosphatase that hydrolyzes dTTP and UTP. May have a dual role in cell division arrest and in preventing the incorporation of modified nucleotides into cellular nucleic acids.</text>
</comment>
<dbReference type="PANTHER" id="PTHR43213:SF5">
    <property type="entry name" value="BIFUNCTIONAL DTTP_UTP PYROPHOSPHATASE_METHYLTRANSFERASE PROTEIN-RELATED"/>
    <property type="match status" value="1"/>
</dbReference>
<dbReference type="EC" id="3.6.1.9" evidence="4"/>
<comment type="caution">
    <text evidence="4">Lacks conserved residue(s) required for the propagation of feature annotation.</text>
</comment>
<dbReference type="InterPro" id="IPR029001">
    <property type="entry name" value="ITPase-like_fam"/>
</dbReference>
<dbReference type="HAMAP" id="MF_00528">
    <property type="entry name" value="Maf"/>
    <property type="match status" value="1"/>
</dbReference>
<comment type="catalytic activity">
    <reaction evidence="4">
        <text>UTP + H2O = UMP + diphosphate + H(+)</text>
        <dbReference type="Rhea" id="RHEA:29395"/>
        <dbReference type="ChEBI" id="CHEBI:15377"/>
        <dbReference type="ChEBI" id="CHEBI:15378"/>
        <dbReference type="ChEBI" id="CHEBI:33019"/>
        <dbReference type="ChEBI" id="CHEBI:46398"/>
        <dbReference type="ChEBI" id="CHEBI:57865"/>
        <dbReference type="EC" id="3.6.1.9"/>
    </reaction>
</comment>
<proteinExistence type="inferred from homology"/>
<dbReference type="Gene3D" id="3.90.950.10">
    <property type="match status" value="1"/>
</dbReference>
<evidence type="ECO:0000256" key="3">
    <source>
        <dbReference type="ARBA" id="ARBA00023080"/>
    </source>
</evidence>
<feature type="active site" description="Proton acceptor" evidence="4">
    <location>
        <position position="70"/>
    </location>
</feature>
<evidence type="ECO:0000256" key="1">
    <source>
        <dbReference type="ARBA" id="ARBA00001968"/>
    </source>
</evidence>
<organism evidence="5 6">
    <name type="scientific">Hyphobacterium vulgare</name>
    <dbReference type="NCBI Taxonomy" id="1736751"/>
    <lineage>
        <taxon>Bacteria</taxon>
        <taxon>Pseudomonadati</taxon>
        <taxon>Pseudomonadota</taxon>
        <taxon>Alphaproteobacteria</taxon>
        <taxon>Maricaulales</taxon>
        <taxon>Maricaulaceae</taxon>
        <taxon>Hyphobacterium</taxon>
    </lineage>
</organism>
<keyword evidence="3 4" id="KW-0546">Nucleotide metabolism</keyword>
<comment type="caution">
    <text evidence="5">The sequence shown here is derived from an EMBL/GenBank/DDBJ whole genome shotgun (WGS) entry which is preliminary data.</text>
</comment>
<dbReference type="Proteomes" id="UP001595379">
    <property type="component" value="Unassembled WGS sequence"/>
</dbReference>
<comment type="subcellular location">
    <subcellularLocation>
        <location evidence="4">Cytoplasm</location>
    </subcellularLocation>
</comment>
<dbReference type="SUPFAM" id="SSF52972">
    <property type="entry name" value="ITPase-like"/>
    <property type="match status" value="1"/>
</dbReference>
<dbReference type="EMBL" id="JBHRSV010000028">
    <property type="protein sequence ID" value="MFC2927227.1"/>
    <property type="molecule type" value="Genomic_DNA"/>
</dbReference>
<evidence type="ECO:0000256" key="2">
    <source>
        <dbReference type="ARBA" id="ARBA00022801"/>
    </source>
</evidence>
<dbReference type="PANTHER" id="PTHR43213">
    <property type="entry name" value="BIFUNCTIONAL DTTP/UTP PYROPHOSPHATASE/METHYLTRANSFERASE PROTEIN-RELATED"/>
    <property type="match status" value="1"/>
</dbReference>
<dbReference type="CDD" id="cd00555">
    <property type="entry name" value="Maf"/>
    <property type="match status" value="1"/>
</dbReference>
<dbReference type="NCBIfam" id="TIGR00172">
    <property type="entry name" value="maf"/>
    <property type="match status" value="1"/>
</dbReference>
<feature type="site" description="Important for substrate specificity" evidence="4">
    <location>
        <position position="71"/>
    </location>
</feature>
<name>A0ABV7A0P0_9PROT</name>
<dbReference type="RefSeq" id="WP_343163216.1">
    <property type="nucleotide sequence ID" value="NZ_JBHRSV010000028.1"/>
</dbReference>
<reference evidence="6" key="1">
    <citation type="journal article" date="2019" name="Int. J. Syst. Evol. Microbiol.">
        <title>The Global Catalogue of Microorganisms (GCM) 10K type strain sequencing project: providing services to taxonomists for standard genome sequencing and annotation.</title>
        <authorList>
            <consortium name="The Broad Institute Genomics Platform"/>
            <consortium name="The Broad Institute Genome Sequencing Center for Infectious Disease"/>
            <person name="Wu L."/>
            <person name="Ma J."/>
        </authorList>
    </citation>
    <scope>NUCLEOTIDE SEQUENCE [LARGE SCALE GENOMIC DNA]</scope>
    <source>
        <strain evidence="6">KCTC 52487</strain>
    </source>
</reference>
<evidence type="ECO:0000256" key="4">
    <source>
        <dbReference type="HAMAP-Rule" id="MF_00528"/>
    </source>
</evidence>
<comment type="similarity">
    <text evidence="4">Belongs to the Maf family. YhdE subfamily.</text>
</comment>
<evidence type="ECO:0000313" key="6">
    <source>
        <dbReference type="Proteomes" id="UP001595379"/>
    </source>
</evidence>
<dbReference type="Pfam" id="PF02545">
    <property type="entry name" value="Maf"/>
    <property type="match status" value="1"/>
</dbReference>
<sequence>MTKPRLILASASPRRLQLLDRIGIVPDAVLPSDIDESEIPGETPRDIALRLAHGKADACPDRDAFVLAADTVVAQGRRTLPKAETVEQAEDCLRRLSGGNHRVWTGVAVRAPSGQITARVSESRVRFKRLSETEIRAYLASGEWRGKAGGYALQGMAEAFIVQIVGSPSGIIGLPLHETVNLLQGAGFPVHGASI</sequence>
<keyword evidence="4" id="KW-0963">Cytoplasm</keyword>
<protein>
    <recommendedName>
        <fullName evidence="4">dTTP/UTP pyrophosphatase</fullName>
        <shortName evidence="4">dTTPase/UTPase</shortName>
        <ecNumber evidence="4">3.6.1.9</ecNumber>
    </recommendedName>
    <alternativeName>
        <fullName evidence="4">Nucleoside triphosphate pyrophosphatase</fullName>
    </alternativeName>
    <alternativeName>
        <fullName evidence="4">Nucleotide pyrophosphatase</fullName>
        <shortName evidence="4">Nucleotide PPase</shortName>
    </alternativeName>
</protein>
<comment type="cofactor">
    <cofactor evidence="1 4">
        <name>a divalent metal cation</name>
        <dbReference type="ChEBI" id="CHEBI:60240"/>
    </cofactor>
</comment>
<accession>A0ABV7A0P0</accession>